<feature type="transmembrane region" description="Helical" evidence="9">
    <location>
        <begin position="80"/>
        <end position="104"/>
    </location>
</feature>
<dbReference type="InterPro" id="IPR055348">
    <property type="entry name" value="DctQ"/>
</dbReference>
<keyword evidence="7 9" id="KW-0472">Membrane</keyword>
<dbReference type="RefSeq" id="WP_089387922.1">
    <property type="nucleotide sequence ID" value="NZ_FZNM01000005.1"/>
</dbReference>
<dbReference type="AlphaFoldDB" id="A0A238WME9"/>
<evidence type="ECO:0000256" key="9">
    <source>
        <dbReference type="RuleBase" id="RU369079"/>
    </source>
</evidence>
<dbReference type="Proteomes" id="UP000198409">
    <property type="component" value="Unassembled WGS sequence"/>
</dbReference>
<dbReference type="PANTHER" id="PTHR35011:SF2">
    <property type="entry name" value="2,3-DIKETO-L-GULONATE TRAP TRANSPORTER SMALL PERMEASE PROTEIN YIAM"/>
    <property type="match status" value="1"/>
</dbReference>
<comment type="subunit">
    <text evidence="9">The complex comprises the extracytoplasmic solute receptor protein and the two transmembrane proteins.</text>
</comment>
<dbReference type="EMBL" id="FZNM01000005">
    <property type="protein sequence ID" value="SNR47561.1"/>
    <property type="molecule type" value="Genomic_DNA"/>
</dbReference>
<keyword evidence="3" id="KW-1003">Cell membrane</keyword>
<feature type="region of interest" description="Disordered" evidence="10">
    <location>
        <begin position="1"/>
        <end position="21"/>
    </location>
</feature>
<evidence type="ECO:0000256" key="4">
    <source>
        <dbReference type="ARBA" id="ARBA00022519"/>
    </source>
</evidence>
<feature type="domain" description="Tripartite ATP-independent periplasmic transporters DctQ component" evidence="11">
    <location>
        <begin position="53"/>
        <end position="181"/>
    </location>
</feature>
<evidence type="ECO:0000256" key="7">
    <source>
        <dbReference type="ARBA" id="ARBA00023136"/>
    </source>
</evidence>
<feature type="transmembrane region" description="Helical" evidence="9">
    <location>
        <begin position="36"/>
        <end position="60"/>
    </location>
</feature>
<feature type="transmembrane region" description="Helical" evidence="9">
    <location>
        <begin position="116"/>
        <end position="136"/>
    </location>
</feature>
<dbReference type="EMBL" id="SIRL01000005">
    <property type="protein sequence ID" value="TBN50482.1"/>
    <property type="molecule type" value="Genomic_DNA"/>
</dbReference>
<dbReference type="Proteomes" id="UP000292859">
    <property type="component" value="Unassembled WGS sequence"/>
</dbReference>
<comment type="function">
    <text evidence="9">Part of the tripartite ATP-independent periplasmic (TRAP) transport system.</text>
</comment>
<evidence type="ECO:0000313" key="12">
    <source>
        <dbReference type="EMBL" id="SNR47561.1"/>
    </source>
</evidence>
<dbReference type="Pfam" id="PF04290">
    <property type="entry name" value="DctQ"/>
    <property type="match status" value="1"/>
</dbReference>
<proteinExistence type="inferred from homology"/>
<dbReference type="PANTHER" id="PTHR35011">
    <property type="entry name" value="2,3-DIKETO-L-GULONATE TRAP TRANSPORTER SMALL PERMEASE PROTEIN YIAM"/>
    <property type="match status" value="1"/>
</dbReference>
<reference evidence="12" key="2">
    <citation type="submission" date="2017-06" db="EMBL/GenBank/DDBJ databases">
        <authorList>
            <person name="Kim H.J."/>
            <person name="Triplett B.A."/>
        </authorList>
    </citation>
    <scope>NUCLEOTIDE SEQUENCE [LARGE SCALE GENOMIC DNA]</scope>
    <source>
        <strain evidence="12">DSM 26170</strain>
    </source>
</reference>
<evidence type="ECO:0000259" key="11">
    <source>
        <dbReference type="Pfam" id="PF04290"/>
    </source>
</evidence>
<evidence type="ECO:0000256" key="1">
    <source>
        <dbReference type="ARBA" id="ARBA00004429"/>
    </source>
</evidence>
<comment type="subcellular location">
    <subcellularLocation>
        <location evidence="1 9">Cell inner membrane</location>
        <topology evidence="1 9">Multi-pass membrane protein</topology>
    </subcellularLocation>
</comment>
<evidence type="ECO:0000313" key="13">
    <source>
        <dbReference type="EMBL" id="TBN50482.1"/>
    </source>
</evidence>
<feature type="compositionally biased region" description="Basic and acidic residues" evidence="10">
    <location>
        <begin position="1"/>
        <end position="16"/>
    </location>
</feature>
<organism evidence="12 14">
    <name type="scientific">Paracoccus sediminis</name>
    <dbReference type="NCBI Taxonomy" id="1214787"/>
    <lineage>
        <taxon>Bacteria</taxon>
        <taxon>Pseudomonadati</taxon>
        <taxon>Pseudomonadota</taxon>
        <taxon>Alphaproteobacteria</taxon>
        <taxon>Rhodobacterales</taxon>
        <taxon>Paracoccaceae</taxon>
        <taxon>Paracoccus</taxon>
    </lineage>
</organism>
<keyword evidence="2 9" id="KW-0813">Transport</keyword>
<keyword evidence="4 9" id="KW-0997">Cell inner membrane</keyword>
<evidence type="ECO:0000256" key="2">
    <source>
        <dbReference type="ARBA" id="ARBA00022448"/>
    </source>
</evidence>
<accession>A0A238WME9</accession>
<dbReference type="InterPro" id="IPR007387">
    <property type="entry name" value="TRAP_DctQ"/>
</dbReference>
<keyword evidence="6 9" id="KW-1133">Transmembrane helix</keyword>
<keyword evidence="15" id="KW-1185">Reference proteome</keyword>
<dbReference type="OrthoDB" id="9791324at2"/>
<keyword evidence="5 9" id="KW-0812">Transmembrane</keyword>
<evidence type="ECO:0000256" key="3">
    <source>
        <dbReference type="ARBA" id="ARBA00022475"/>
    </source>
</evidence>
<gene>
    <name evidence="13" type="ORF">EYF88_09585</name>
    <name evidence="12" type="ORF">SAMN06265378_10573</name>
</gene>
<name>A0A238WME9_9RHOB</name>
<evidence type="ECO:0000256" key="5">
    <source>
        <dbReference type="ARBA" id="ARBA00022692"/>
    </source>
</evidence>
<evidence type="ECO:0000313" key="14">
    <source>
        <dbReference type="Proteomes" id="UP000198409"/>
    </source>
</evidence>
<reference evidence="13 15" key="3">
    <citation type="submission" date="2019-02" db="EMBL/GenBank/DDBJ databases">
        <authorList>
            <person name="Zhang G."/>
        </authorList>
    </citation>
    <scope>NUCLEOTIDE SEQUENCE [LARGE SCALE GENOMIC DNA]</scope>
    <source>
        <strain evidence="13 15">CMB17</strain>
    </source>
</reference>
<comment type="similarity">
    <text evidence="8 9">Belongs to the TRAP transporter small permease family.</text>
</comment>
<evidence type="ECO:0000256" key="10">
    <source>
        <dbReference type="SAM" id="MobiDB-lite"/>
    </source>
</evidence>
<dbReference type="GO" id="GO:0005886">
    <property type="term" value="C:plasma membrane"/>
    <property type="evidence" value="ECO:0007669"/>
    <property type="project" value="UniProtKB-SubCell"/>
</dbReference>
<sequence length="197" mass="21051">MTRPNDHQEDPQRDIATDVPHPPGGLLRLADGLDRIISFVTRTVLMVSGLALLLLLFANVVARYAAGSGLPFAQELPERLFPFFIVAGIALGAQRGAHMAVEALPEMFDRRGKQAIYVLAQLCVIAGNAVVMVEAFKVGNMSWIDLSPVLGLPATYSYFALAGGAALVILATVAIIIRLVRIGPEALPIPNPEETGQ</sequence>
<protein>
    <recommendedName>
        <fullName evidence="9">TRAP transporter small permease protein</fullName>
    </recommendedName>
</protein>
<dbReference type="GO" id="GO:0022857">
    <property type="term" value="F:transmembrane transporter activity"/>
    <property type="evidence" value="ECO:0007669"/>
    <property type="project" value="UniProtKB-UniRule"/>
</dbReference>
<reference evidence="14" key="1">
    <citation type="submission" date="2017-06" db="EMBL/GenBank/DDBJ databases">
        <authorList>
            <person name="Varghese N."/>
            <person name="Submissions S."/>
        </authorList>
    </citation>
    <scope>NUCLEOTIDE SEQUENCE [LARGE SCALE GENOMIC DNA]</scope>
    <source>
        <strain evidence="14">DSM 26170</strain>
    </source>
</reference>
<evidence type="ECO:0000256" key="8">
    <source>
        <dbReference type="ARBA" id="ARBA00038436"/>
    </source>
</evidence>
<feature type="transmembrane region" description="Helical" evidence="9">
    <location>
        <begin position="156"/>
        <end position="180"/>
    </location>
</feature>
<evidence type="ECO:0000256" key="6">
    <source>
        <dbReference type="ARBA" id="ARBA00022989"/>
    </source>
</evidence>
<evidence type="ECO:0000313" key="15">
    <source>
        <dbReference type="Proteomes" id="UP000292859"/>
    </source>
</evidence>
<dbReference type="GO" id="GO:0015740">
    <property type="term" value="P:C4-dicarboxylate transport"/>
    <property type="evidence" value="ECO:0007669"/>
    <property type="project" value="TreeGrafter"/>
</dbReference>